<gene>
    <name evidence="2" type="ORF">CgunFtcFv8_011219</name>
</gene>
<feature type="region of interest" description="Disordered" evidence="1">
    <location>
        <begin position="12"/>
        <end position="35"/>
    </location>
</feature>
<organism evidence="2 3">
    <name type="scientific">Champsocephalus gunnari</name>
    <name type="common">Mackerel icefish</name>
    <dbReference type="NCBI Taxonomy" id="52237"/>
    <lineage>
        <taxon>Eukaryota</taxon>
        <taxon>Metazoa</taxon>
        <taxon>Chordata</taxon>
        <taxon>Craniata</taxon>
        <taxon>Vertebrata</taxon>
        <taxon>Euteleostomi</taxon>
        <taxon>Actinopterygii</taxon>
        <taxon>Neopterygii</taxon>
        <taxon>Teleostei</taxon>
        <taxon>Neoteleostei</taxon>
        <taxon>Acanthomorphata</taxon>
        <taxon>Eupercaria</taxon>
        <taxon>Perciformes</taxon>
        <taxon>Notothenioidei</taxon>
        <taxon>Channichthyidae</taxon>
        <taxon>Champsocephalus</taxon>
    </lineage>
</organism>
<proteinExistence type="predicted"/>
<accession>A0AAN8D7K2</accession>
<name>A0AAN8D7K2_CHAGU</name>
<evidence type="ECO:0000256" key="1">
    <source>
        <dbReference type="SAM" id="MobiDB-lite"/>
    </source>
</evidence>
<evidence type="ECO:0000313" key="3">
    <source>
        <dbReference type="Proteomes" id="UP001331515"/>
    </source>
</evidence>
<dbReference type="EMBL" id="JAURVH010001526">
    <property type="protein sequence ID" value="KAK5916210.1"/>
    <property type="molecule type" value="Genomic_DNA"/>
</dbReference>
<dbReference type="AlphaFoldDB" id="A0AAN8D7K2"/>
<reference evidence="2 3" key="1">
    <citation type="journal article" date="2023" name="Mol. Biol. Evol.">
        <title>Genomics of Secondarily Temperate Adaptation in the Only Non-Antarctic Icefish.</title>
        <authorList>
            <person name="Rivera-Colon A.G."/>
            <person name="Rayamajhi N."/>
            <person name="Minhas B.F."/>
            <person name="Madrigal G."/>
            <person name="Bilyk K.T."/>
            <person name="Yoon V."/>
            <person name="Hune M."/>
            <person name="Gregory S."/>
            <person name="Cheng C.H.C."/>
            <person name="Catchen J.M."/>
        </authorList>
    </citation>
    <scope>NUCLEOTIDE SEQUENCE [LARGE SCALE GENOMIC DNA]</scope>
    <source>
        <tissue evidence="2">White muscle</tissue>
    </source>
</reference>
<sequence length="81" mass="9066">MWLKRRLLLEAKTQSTRHPTPAVNHQPAQNAAHAAHNLAQLACRREQQADPLEQLVSRKEPCLKSTSLVYACPHSLGSHSH</sequence>
<comment type="caution">
    <text evidence="2">The sequence shown here is derived from an EMBL/GenBank/DDBJ whole genome shotgun (WGS) entry which is preliminary data.</text>
</comment>
<protein>
    <submittedName>
        <fullName evidence="2">Uncharacterized protein</fullName>
    </submittedName>
</protein>
<evidence type="ECO:0000313" key="2">
    <source>
        <dbReference type="EMBL" id="KAK5916210.1"/>
    </source>
</evidence>
<feature type="compositionally biased region" description="Low complexity" evidence="1">
    <location>
        <begin position="21"/>
        <end position="35"/>
    </location>
</feature>
<keyword evidence="3" id="KW-1185">Reference proteome</keyword>
<dbReference type="Proteomes" id="UP001331515">
    <property type="component" value="Unassembled WGS sequence"/>
</dbReference>